<dbReference type="SUPFAM" id="SSF53850">
    <property type="entry name" value="Periplasmic binding protein-like II"/>
    <property type="match status" value="1"/>
</dbReference>
<organism evidence="1">
    <name type="scientific">marine metagenome</name>
    <dbReference type="NCBI Taxonomy" id="408172"/>
    <lineage>
        <taxon>unclassified sequences</taxon>
        <taxon>metagenomes</taxon>
        <taxon>ecological metagenomes</taxon>
    </lineage>
</organism>
<protein>
    <submittedName>
        <fullName evidence="1">Uncharacterized protein</fullName>
    </submittedName>
</protein>
<accession>A0A382XL52</accession>
<dbReference type="AlphaFoldDB" id="A0A382XL52"/>
<dbReference type="Gene3D" id="3.40.190.10">
    <property type="entry name" value="Periplasmic binding protein-like II"/>
    <property type="match status" value="1"/>
</dbReference>
<dbReference type="Gene3D" id="3.10.105.10">
    <property type="entry name" value="Dipeptide-binding Protein, Domain 3"/>
    <property type="match status" value="1"/>
</dbReference>
<gene>
    <name evidence="1" type="ORF">METZ01_LOCUS424179</name>
</gene>
<feature type="non-terminal residue" evidence="1">
    <location>
        <position position="1"/>
    </location>
</feature>
<sequence length="97" mass="11238">IGFISLNWPKYCDEDRDALLWEATATRDESIRTPLFQELAQMLHDDYLYVFLTHTKWANSFDNSVRGVCEGTTLEGHQIICPYSGRTGFRGVWMSED</sequence>
<reference evidence="1" key="1">
    <citation type="submission" date="2018-05" db="EMBL/GenBank/DDBJ databases">
        <authorList>
            <person name="Lanie J.A."/>
            <person name="Ng W.-L."/>
            <person name="Kazmierczak K.M."/>
            <person name="Andrzejewski T.M."/>
            <person name="Davidsen T.M."/>
            <person name="Wayne K.J."/>
            <person name="Tettelin H."/>
            <person name="Glass J.I."/>
            <person name="Rusch D."/>
            <person name="Podicherti R."/>
            <person name="Tsui H.-C.T."/>
            <person name="Winkler M.E."/>
        </authorList>
    </citation>
    <scope>NUCLEOTIDE SEQUENCE</scope>
</reference>
<evidence type="ECO:0000313" key="1">
    <source>
        <dbReference type="EMBL" id="SVD71325.1"/>
    </source>
</evidence>
<name>A0A382XL52_9ZZZZ</name>
<proteinExistence type="predicted"/>
<dbReference type="EMBL" id="UINC01168342">
    <property type="protein sequence ID" value="SVD71325.1"/>
    <property type="molecule type" value="Genomic_DNA"/>
</dbReference>